<dbReference type="InterPro" id="IPR029033">
    <property type="entry name" value="His_PPase_superfam"/>
</dbReference>
<gene>
    <name evidence="1" type="ORF">TrVE_jg10793</name>
</gene>
<dbReference type="Pfam" id="PF06108">
    <property type="entry name" value="DUF952"/>
    <property type="match status" value="1"/>
</dbReference>
<evidence type="ECO:0000313" key="2">
    <source>
        <dbReference type="Proteomes" id="UP001165160"/>
    </source>
</evidence>
<protein>
    <recommendedName>
        <fullName evidence="3">Phosphoglycerate mutase-like protein</fullName>
    </recommendedName>
</protein>
<keyword evidence="2" id="KW-1185">Reference proteome</keyword>
<dbReference type="InterPro" id="IPR051710">
    <property type="entry name" value="Phosphatase_SH3-domain"/>
</dbReference>
<dbReference type="EMBL" id="BRXX01000118">
    <property type="protein sequence ID" value="GMH91676.1"/>
    <property type="molecule type" value="Genomic_DNA"/>
</dbReference>
<dbReference type="InterPro" id="IPR009297">
    <property type="entry name" value="DUF952"/>
</dbReference>
<proteinExistence type="predicted"/>
<dbReference type="Gene3D" id="3.20.170.20">
    <property type="entry name" value="Protein of unknown function DUF952"/>
    <property type="match status" value="1"/>
</dbReference>
<comment type="caution">
    <text evidence="1">The sequence shown here is derived from an EMBL/GenBank/DDBJ whole genome shotgun (WGS) entry which is preliminary data.</text>
</comment>
<accession>A0A9W7BIB7</accession>
<sequence>MPSHVIYLIRHGSRFDYANPDIWKGLAASVPSVLATDPPLCDYGLKQANLCAEWVAEDLKNESCPPTIRSSLYWRVIQTAAPLLSLANAKLNLEPGLCEYGHVYNTLPTPVERMNYQPLINLEYKPLVTMDEVDWSNMREKEQGIDYLRRVQTFGDRVNGMVQNSPDDTVDVFYSHAASVSLIAYLLKQPLYEAGEFSPTGVFKLRRKIEGDSDTGWVLERHGSDNKMSLPVGEPEKGTKPWGFKADNTHGRDYKQMWEDAEFLNTRDKLYHICGKKEWEDADQYYVPNTYLQDGFTHLANFISELVMVGNLFYKDEPGEWVCLELDVGHLKGEVRLEPAAPVGDTKPQEGEKLYPHLYSNDKKSAGIRKDAVTRILNVRRGQDGEFLGVDE</sequence>
<evidence type="ECO:0000313" key="1">
    <source>
        <dbReference type="EMBL" id="GMH91676.1"/>
    </source>
</evidence>
<dbReference type="Proteomes" id="UP001165160">
    <property type="component" value="Unassembled WGS sequence"/>
</dbReference>
<dbReference type="PANTHER" id="PTHR16469">
    <property type="entry name" value="UBIQUITIN-ASSOCIATED AND SH3 DOMAIN-CONTAINING BA-RELATED"/>
    <property type="match status" value="1"/>
</dbReference>
<dbReference type="Pfam" id="PF00300">
    <property type="entry name" value="His_Phos_1"/>
    <property type="match status" value="1"/>
</dbReference>
<reference evidence="2" key="1">
    <citation type="journal article" date="2023" name="Commun. Biol.">
        <title>Genome analysis of Parmales, the sister group of diatoms, reveals the evolutionary specialization of diatoms from phago-mixotrophs to photoautotrophs.</title>
        <authorList>
            <person name="Ban H."/>
            <person name="Sato S."/>
            <person name="Yoshikawa S."/>
            <person name="Yamada K."/>
            <person name="Nakamura Y."/>
            <person name="Ichinomiya M."/>
            <person name="Sato N."/>
            <person name="Blanc-Mathieu R."/>
            <person name="Endo H."/>
            <person name="Kuwata A."/>
            <person name="Ogata H."/>
        </authorList>
    </citation>
    <scope>NUCLEOTIDE SEQUENCE [LARGE SCALE GENOMIC DNA]</scope>
    <source>
        <strain evidence="2">NIES 3699</strain>
    </source>
</reference>
<organism evidence="1 2">
    <name type="scientific">Triparma verrucosa</name>
    <dbReference type="NCBI Taxonomy" id="1606542"/>
    <lineage>
        <taxon>Eukaryota</taxon>
        <taxon>Sar</taxon>
        <taxon>Stramenopiles</taxon>
        <taxon>Ochrophyta</taxon>
        <taxon>Bolidophyceae</taxon>
        <taxon>Parmales</taxon>
        <taxon>Triparmaceae</taxon>
        <taxon>Triparma</taxon>
    </lineage>
</organism>
<dbReference type="Gene3D" id="3.40.50.1240">
    <property type="entry name" value="Phosphoglycerate mutase-like"/>
    <property type="match status" value="1"/>
</dbReference>
<dbReference type="AlphaFoldDB" id="A0A9W7BIB7"/>
<dbReference type="PANTHER" id="PTHR16469:SF27">
    <property type="entry name" value="UBIQUITIN-ASSOCIATED AND SH3 DOMAIN-CONTAINING BA-RELATED"/>
    <property type="match status" value="1"/>
</dbReference>
<dbReference type="SUPFAM" id="SSF53254">
    <property type="entry name" value="Phosphoglycerate mutase-like"/>
    <property type="match status" value="1"/>
</dbReference>
<name>A0A9W7BIB7_9STRA</name>
<evidence type="ECO:0008006" key="3">
    <source>
        <dbReference type="Google" id="ProtNLM"/>
    </source>
</evidence>
<dbReference type="SUPFAM" id="SSF56399">
    <property type="entry name" value="ADP-ribosylation"/>
    <property type="match status" value="1"/>
</dbReference>
<dbReference type="InterPro" id="IPR013078">
    <property type="entry name" value="His_Pase_superF_clade-1"/>
</dbReference>